<dbReference type="PANTHER" id="PTHR43780:SF7">
    <property type="entry name" value="D-CYSTEINE DESULFHYDRASE 2, MITOCHONDRIAL"/>
    <property type="match status" value="1"/>
</dbReference>
<dbReference type="EMBL" id="JABFOF010000002">
    <property type="protein sequence ID" value="KAG2406833.1"/>
    <property type="molecule type" value="Genomic_DNA"/>
</dbReference>
<dbReference type="GO" id="GO:0008289">
    <property type="term" value="F:lipid binding"/>
    <property type="evidence" value="ECO:0007669"/>
    <property type="project" value="InterPro"/>
</dbReference>
<keyword evidence="4" id="KW-0663">Pyridoxal phosphate</keyword>
<dbReference type="SUPFAM" id="SSF144000">
    <property type="entry name" value="Oxysterol-binding protein-like"/>
    <property type="match status" value="1"/>
</dbReference>
<proteinExistence type="inferred from homology"/>
<dbReference type="FunFam" id="3.40.50.1100:FF:000050">
    <property type="entry name" value="D-cysteine desulfhydrase 2, mitochondrial"/>
    <property type="match status" value="1"/>
</dbReference>
<reference evidence="10 11" key="1">
    <citation type="submission" date="2020-05" db="EMBL/GenBank/DDBJ databases">
        <title>Vigna angularis (adzuki bean) Var. LongXiaoDou No. 4 denovo assembly.</title>
        <authorList>
            <person name="Xiang H."/>
        </authorList>
    </citation>
    <scope>NUCLEOTIDE SEQUENCE [LARGE SCALE GENOMIC DNA]</scope>
    <source>
        <tissue evidence="10">Leaf</tissue>
    </source>
</reference>
<comment type="cofactor">
    <cofactor evidence="1">
        <name>pyridoxal 5'-phosphate</name>
        <dbReference type="ChEBI" id="CHEBI:597326"/>
    </cofactor>
</comment>
<comment type="subcellular location">
    <subcellularLocation>
        <location evidence="2">Mitochondrion</location>
    </subcellularLocation>
</comment>
<evidence type="ECO:0000313" key="10">
    <source>
        <dbReference type="EMBL" id="KAG2406833.1"/>
    </source>
</evidence>
<keyword evidence="6" id="KW-0496">Mitochondrion</keyword>
<dbReference type="Pfam" id="PF01237">
    <property type="entry name" value="Oxysterol_BP"/>
    <property type="match status" value="1"/>
</dbReference>
<dbReference type="InterPro" id="IPR037239">
    <property type="entry name" value="OSBP_sf"/>
</dbReference>
<evidence type="ECO:0000256" key="8">
    <source>
        <dbReference type="ARBA" id="ARBA00050761"/>
    </source>
</evidence>
<accession>A0A8T0L9B7</accession>
<dbReference type="GO" id="GO:0005739">
    <property type="term" value="C:mitochondrion"/>
    <property type="evidence" value="ECO:0007669"/>
    <property type="project" value="UniProtKB-SubCell"/>
</dbReference>
<evidence type="ECO:0000313" key="11">
    <source>
        <dbReference type="Proteomes" id="UP000743370"/>
    </source>
</evidence>
<organism evidence="10 11">
    <name type="scientific">Phaseolus angularis</name>
    <name type="common">Azuki bean</name>
    <name type="synonym">Vigna angularis</name>
    <dbReference type="NCBI Taxonomy" id="3914"/>
    <lineage>
        <taxon>Eukaryota</taxon>
        <taxon>Viridiplantae</taxon>
        <taxon>Streptophyta</taxon>
        <taxon>Embryophyta</taxon>
        <taxon>Tracheophyta</taxon>
        <taxon>Spermatophyta</taxon>
        <taxon>Magnoliopsida</taxon>
        <taxon>eudicotyledons</taxon>
        <taxon>Gunneridae</taxon>
        <taxon>Pentapetalae</taxon>
        <taxon>rosids</taxon>
        <taxon>fabids</taxon>
        <taxon>Fabales</taxon>
        <taxon>Fabaceae</taxon>
        <taxon>Papilionoideae</taxon>
        <taxon>50 kb inversion clade</taxon>
        <taxon>NPAAA clade</taxon>
        <taxon>indigoferoid/millettioid clade</taxon>
        <taxon>Phaseoleae</taxon>
        <taxon>Vigna</taxon>
    </lineage>
</organism>
<comment type="catalytic activity">
    <reaction evidence="8">
        <text>D-cysteine + H2O = hydrogen sulfide + pyruvate + NH4(+) + H(+)</text>
        <dbReference type="Rhea" id="RHEA:11268"/>
        <dbReference type="ChEBI" id="CHEBI:15361"/>
        <dbReference type="ChEBI" id="CHEBI:15377"/>
        <dbReference type="ChEBI" id="CHEBI:15378"/>
        <dbReference type="ChEBI" id="CHEBI:28938"/>
        <dbReference type="ChEBI" id="CHEBI:29919"/>
        <dbReference type="ChEBI" id="CHEBI:35236"/>
        <dbReference type="EC" id="4.4.1.15"/>
    </reaction>
</comment>
<dbReference type="FunFam" id="3.40.50.1100:FF:000081">
    <property type="entry name" value="D-cysteine desulfhydrase 2 mitochondrial"/>
    <property type="match status" value="1"/>
</dbReference>
<dbReference type="InterPro" id="IPR036052">
    <property type="entry name" value="TrpB-like_PALP_sf"/>
</dbReference>
<name>A0A8T0L9B7_PHAAN</name>
<dbReference type="PANTHER" id="PTHR43780">
    <property type="entry name" value="1-AMINOCYCLOPROPANE-1-CARBOXYLATE DEAMINASE-RELATED"/>
    <property type="match status" value="1"/>
</dbReference>
<dbReference type="GO" id="GO:0019148">
    <property type="term" value="F:D-cysteine desulfhydrase activity"/>
    <property type="evidence" value="ECO:0007669"/>
    <property type="project" value="UniProtKB-EC"/>
</dbReference>
<comment type="caution">
    <text evidence="10">The sequence shown here is derived from an EMBL/GenBank/DDBJ whole genome shotgun (WGS) entry which is preliminary data.</text>
</comment>
<keyword evidence="7" id="KW-0456">Lyase</keyword>
<keyword evidence="5" id="KW-0809">Transit peptide</keyword>
<evidence type="ECO:0000256" key="2">
    <source>
        <dbReference type="ARBA" id="ARBA00004173"/>
    </source>
</evidence>
<dbReference type="InterPro" id="IPR027278">
    <property type="entry name" value="ACCD_DCysDesulf"/>
</dbReference>
<dbReference type="EC" id="4.4.1.15" evidence="9"/>
<evidence type="ECO:0000256" key="6">
    <source>
        <dbReference type="ARBA" id="ARBA00023128"/>
    </source>
</evidence>
<evidence type="ECO:0000256" key="9">
    <source>
        <dbReference type="ARBA" id="ARBA00066823"/>
    </source>
</evidence>
<dbReference type="Gene3D" id="3.40.50.1100">
    <property type="match status" value="2"/>
</dbReference>
<comment type="similarity">
    <text evidence="3">Belongs to the ACC deaminase/D-cysteine desulfhydrase family.</text>
</comment>
<gene>
    <name evidence="10" type="ORF">HKW66_Vig0060900</name>
</gene>
<evidence type="ECO:0000256" key="3">
    <source>
        <dbReference type="ARBA" id="ARBA00008639"/>
    </source>
</evidence>
<evidence type="ECO:0000256" key="4">
    <source>
        <dbReference type="ARBA" id="ARBA00022898"/>
    </source>
</evidence>
<evidence type="ECO:0000256" key="7">
    <source>
        <dbReference type="ARBA" id="ARBA00023239"/>
    </source>
</evidence>
<dbReference type="AlphaFoldDB" id="A0A8T0L9B7"/>
<dbReference type="SUPFAM" id="SSF53686">
    <property type="entry name" value="Tryptophan synthase beta subunit-like PLP-dependent enzymes"/>
    <property type="match status" value="1"/>
</dbReference>
<evidence type="ECO:0000256" key="5">
    <source>
        <dbReference type="ARBA" id="ARBA00022946"/>
    </source>
</evidence>
<dbReference type="InterPro" id="IPR000648">
    <property type="entry name" value="Oxysterol-bd"/>
</dbReference>
<evidence type="ECO:0000256" key="1">
    <source>
        <dbReference type="ARBA" id="ARBA00001933"/>
    </source>
</evidence>
<dbReference type="Proteomes" id="UP000743370">
    <property type="component" value="Unassembled WGS sequence"/>
</dbReference>
<sequence length="534" mass="59974">MLIGKWDEAMYYVLGDPTTKPKGYDPMTEAAILWERDSSVSKTRYNLSPFAISLNEILPGLLEKLPPTDSRLRPDQRHLENGEYELANAEKLRLEQLQRQARKMQERGWQPRWFKKDEDGCYRYIGGKMIRKILLTCLPHPSSAAMIHSNSLQNQIVTRLKLGSPNFLLNTHPPFGDANPLSKERNYFYVVRDDLLHPLVNGNKARKLDGLLPVLQRYSVTDVVTCGGCQSAHTAAVAVLCAERGIVSHLLLRGEQPEILTGYNLISSMYGNVTYVPRTIYANREEMLKSYAESVAGNNGSVLWLGDIIEPSSATELSTSPNFMQMDVSRSEGNHRRNILVVKEGAGDSVALLGVIRLVEYLSHNHLLGKERPMKFVVDAGTGTTAIGLGLAAHCLRLPWEVYAVMLADKIEGYRKQEVHLISEFKKHFNIEFIDEIVNRKDAGIVNWVERGRPRKFGNVLEGEVERCQQIAQQTGILVDPVYTLAAWETAMLLSSNDAEEPEVALLHTGGTLGMFGLAQRYKNYFGMLKKGVF</sequence>
<dbReference type="FunFam" id="3.30.70.3490:FF:000006">
    <property type="entry name" value="Oxysterol-binding protein-related protein 1C"/>
    <property type="match status" value="1"/>
</dbReference>
<protein>
    <recommendedName>
        <fullName evidence="9">D-cysteine desulfhydrase</fullName>
        <ecNumber evidence="9">4.4.1.15</ecNumber>
    </recommendedName>
</protein>
<dbReference type="Gene3D" id="3.30.70.3490">
    <property type="match status" value="1"/>
</dbReference>